<reference evidence="2 3" key="1">
    <citation type="journal article" date="2024" name="BMC Genomics">
        <title>Genome assembly of redclaw crayfish (Cherax quadricarinatus) provides insights into its immune adaptation and hypoxia tolerance.</title>
        <authorList>
            <person name="Liu Z."/>
            <person name="Zheng J."/>
            <person name="Li H."/>
            <person name="Fang K."/>
            <person name="Wang S."/>
            <person name="He J."/>
            <person name="Zhou D."/>
            <person name="Weng S."/>
            <person name="Chi M."/>
            <person name="Gu Z."/>
            <person name="He J."/>
            <person name="Li F."/>
            <person name="Wang M."/>
        </authorList>
    </citation>
    <scope>NUCLEOTIDE SEQUENCE [LARGE SCALE GENOMIC DNA]</scope>
    <source>
        <strain evidence="2">ZL_2023a</strain>
    </source>
</reference>
<dbReference type="EMBL" id="JARKIK010000073">
    <property type="protein sequence ID" value="KAK8728106.1"/>
    <property type="molecule type" value="Genomic_DNA"/>
</dbReference>
<dbReference type="AlphaFoldDB" id="A0AAW0WLW5"/>
<evidence type="ECO:0000256" key="1">
    <source>
        <dbReference type="SAM" id="MobiDB-lite"/>
    </source>
</evidence>
<feature type="region of interest" description="Disordered" evidence="1">
    <location>
        <begin position="66"/>
        <end position="100"/>
    </location>
</feature>
<evidence type="ECO:0000313" key="2">
    <source>
        <dbReference type="EMBL" id="KAK8728106.1"/>
    </source>
</evidence>
<dbReference type="Proteomes" id="UP001445076">
    <property type="component" value="Unassembled WGS sequence"/>
</dbReference>
<gene>
    <name evidence="2" type="ORF">OTU49_009396</name>
</gene>
<proteinExistence type="predicted"/>
<keyword evidence="3" id="KW-1185">Reference proteome</keyword>
<organism evidence="2 3">
    <name type="scientific">Cherax quadricarinatus</name>
    <name type="common">Australian red claw crayfish</name>
    <dbReference type="NCBI Taxonomy" id="27406"/>
    <lineage>
        <taxon>Eukaryota</taxon>
        <taxon>Metazoa</taxon>
        <taxon>Ecdysozoa</taxon>
        <taxon>Arthropoda</taxon>
        <taxon>Crustacea</taxon>
        <taxon>Multicrustacea</taxon>
        <taxon>Malacostraca</taxon>
        <taxon>Eumalacostraca</taxon>
        <taxon>Eucarida</taxon>
        <taxon>Decapoda</taxon>
        <taxon>Pleocyemata</taxon>
        <taxon>Astacidea</taxon>
        <taxon>Parastacoidea</taxon>
        <taxon>Parastacidae</taxon>
        <taxon>Cherax</taxon>
    </lineage>
</organism>
<comment type="caution">
    <text evidence="2">The sequence shown here is derived from an EMBL/GenBank/DDBJ whole genome shotgun (WGS) entry which is preliminary data.</text>
</comment>
<protein>
    <submittedName>
        <fullName evidence="2">Uncharacterized protein</fullName>
    </submittedName>
</protein>
<accession>A0AAW0WLW5</accession>
<sequence>MPQGHEPHSPVEDGILLASRIPACSLLPASADVFLAVGRRLGRCHGLGAGSTTRLTLPPAVLLARTHSTSSPSDGRRKEALEPLSCVSSFPDSAPRISGS</sequence>
<name>A0AAW0WLW5_CHEQU</name>
<evidence type="ECO:0000313" key="3">
    <source>
        <dbReference type="Proteomes" id="UP001445076"/>
    </source>
</evidence>